<gene>
    <name evidence="3" type="ORF">B5P44_p00265</name>
</gene>
<dbReference type="Gene3D" id="2.40.10.10">
    <property type="entry name" value="Trypsin-like serine proteases"/>
    <property type="match status" value="2"/>
</dbReference>
<dbReference type="GO" id="GO:0004252">
    <property type="term" value="F:serine-type endopeptidase activity"/>
    <property type="evidence" value="ECO:0007669"/>
    <property type="project" value="InterPro"/>
</dbReference>
<dbReference type="SUPFAM" id="SSF50494">
    <property type="entry name" value="Trypsin-like serine proteases"/>
    <property type="match status" value="1"/>
</dbReference>
<evidence type="ECO:0000256" key="1">
    <source>
        <dbReference type="SAM" id="SignalP"/>
    </source>
</evidence>
<protein>
    <recommendedName>
        <fullName evidence="2">Peptidase S1 domain-containing protein</fullName>
    </recommendedName>
</protein>
<keyword evidence="1" id="KW-0732">Signal</keyword>
<organism evidence="3">
    <name type="scientific">Mycolicibacterium sp. CBMA 213</name>
    <dbReference type="NCBI Taxonomy" id="1968788"/>
    <lineage>
        <taxon>Bacteria</taxon>
        <taxon>Bacillati</taxon>
        <taxon>Actinomycetota</taxon>
        <taxon>Actinomycetes</taxon>
        <taxon>Mycobacteriales</taxon>
        <taxon>Mycobacteriaceae</taxon>
        <taxon>Mycolicibacterium</taxon>
    </lineage>
</organism>
<dbReference type="InterPro" id="IPR018114">
    <property type="entry name" value="TRYPSIN_HIS"/>
</dbReference>
<dbReference type="InterPro" id="IPR001254">
    <property type="entry name" value="Trypsin_dom"/>
</dbReference>
<dbReference type="InterPro" id="IPR043504">
    <property type="entry name" value="Peptidase_S1_PA_chymotrypsin"/>
</dbReference>
<dbReference type="PROSITE" id="PS00134">
    <property type="entry name" value="TRYPSIN_HIS"/>
    <property type="match status" value="1"/>
</dbReference>
<evidence type="ECO:0000313" key="3">
    <source>
        <dbReference type="EMBL" id="AVN58560.1"/>
    </source>
</evidence>
<keyword evidence="3" id="KW-0614">Plasmid</keyword>
<proteinExistence type="predicted"/>
<feature type="chain" id="PRO_5016822806" description="Peptidase S1 domain-containing protein" evidence="1">
    <location>
        <begin position="18"/>
        <end position="239"/>
    </location>
</feature>
<name>A0A343VRN6_9MYCO</name>
<dbReference type="AlphaFoldDB" id="A0A343VRN6"/>
<dbReference type="Pfam" id="PF00089">
    <property type="entry name" value="Trypsin"/>
    <property type="match status" value="1"/>
</dbReference>
<dbReference type="GO" id="GO:0006508">
    <property type="term" value="P:proteolysis"/>
    <property type="evidence" value="ECO:0007669"/>
    <property type="project" value="InterPro"/>
</dbReference>
<reference evidence="3" key="1">
    <citation type="journal article" date="2018" name="Front. Microbiol.">
        <title>Beyond the Limits: tRNA Array Units in Mycobacterium Genomes.</title>
        <authorList>
            <person name="Morgado S.M."/>
            <person name="Vicente A.C."/>
        </authorList>
    </citation>
    <scope>NUCLEOTIDE SEQUENCE</scope>
    <source>
        <strain evidence="3">CBMA 213</strain>
        <plasmid evidence="3">pCBMA213_1</plasmid>
    </source>
</reference>
<dbReference type="RefSeq" id="WP_155921992.1">
    <property type="nucleotide sequence ID" value="NZ_MF600313.1"/>
</dbReference>
<accession>A0A343VRN6</accession>
<feature type="signal peptide" evidence="1">
    <location>
        <begin position="1"/>
        <end position="17"/>
    </location>
</feature>
<feature type="domain" description="Peptidase S1" evidence="2">
    <location>
        <begin position="60"/>
        <end position="199"/>
    </location>
</feature>
<evidence type="ECO:0000259" key="2">
    <source>
        <dbReference type="Pfam" id="PF00089"/>
    </source>
</evidence>
<dbReference type="EMBL" id="MF600313">
    <property type="protein sequence ID" value="AVN58560.1"/>
    <property type="molecule type" value="Genomic_DNA"/>
</dbReference>
<geneLocation type="plasmid" evidence="3">
    <name>pCBMA213_1</name>
</geneLocation>
<sequence length="239" mass="24197">MAAALGALLLTAAPAHADTDIKDHPAPALAPGVAIATFNSDSTAADACTAGWLVHTGDGQAGVLTAGHCFHGGGAAFATSSRTVEGIGRFIEHEHSGSRGEDSDIALLGIGNFPSAKQLPTDTRIIGIRPVVAPADPGHLSQGQTLCHFGQASGLQCGPVTRVTGTKVEFAAPADTGDSGGPVYYRDSDGTARPVGIAIRGDNTGTVAELIRPWLTRWNLAVDTTTANAATAVGQQTGR</sequence>
<dbReference type="InterPro" id="IPR009003">
    <property type="entry name" value="Peptidase_S1_PA"/>
</dbReference>